<protein>
    <recommendedName>
        <fullName evidence="8">SEC7 domain-containing protein</fullName>
    </recommendedName>
</protein>
<evidence type="ECO:0000256" key="1">
    <source>
        <dbReference type="ARBA" id="ARBA00009890"/>
    </source>
</evidence>
<dbReference type="GO" id="GO:0031929">
    <property type="term" value="P:TOR signaling"/>
    <property type="evidence" value="ECO:0007669"/>
    <property type="project" value="InterPro"/>
</dbReference>
<dbReference type="Gene3D" id="1.10.1000.11">
    <property type="entry name" value="Arf Nucleotide-binding Site Opener,domain 2"/>
    <property type="match status" value="1"/>
</dbReference>
<dbReference type="PROSITE" id="PS00678">
    <property type="entry name" value="WD_REPEATS_1"/>
    <property type="match status" value="1"/>
</dbReference>
<feature type="non-terminal residue" evidence="9">
    <location>
        <position position="2012"/>
    </location>
</feature>
<feature type="compositionally biased region" description="Low complexity" evidence="5">
    <location>
        <begin position="1547"/>
        <end position="1557"/>
    </location>
</feature>
<dbReference type="GO" id="GO:0031932">
    <property type="term" value="C:TORC2 complex"/>
    <property type="evidence" value="ECO:0007669"/>
    <property type="project" value="InterPro"/>
</dbReference>
<keyword evidence="6" id="KW-0472">Membrane</keyword>
<sequence>MHRWHSSALLRSSFVLLLTSGLALVPVSGLVGPRREIQGKWVKWTVPEAPAAILSCPGLGNCAQVLLASANGQTLVTGGADGKACLWPLPSCLSRSSSKDCKPWLCLPHPAAVSHLAITHDGDLFSGKSSPTFLAVASGQNVSLWDLREAQPQQPIMQLNHSARVTSVVAEGKVLGISDATGNLGVWLFPRDAPLSTEPVLQLTQRQAVRSIAISKGGLWILSAEGKGVYSQATLWDLGSLSSLEWPTGEDNISINSFSLKARPVGEWLQPLARFHHGSTILSLALTPTAEYFVTGSVKGSVRVFSWQEHRFVSAEEELWHGAPVTGLELTQDGRWLLSSSLDGQIKLWDFRSDYSDASAKFLHQGAMGAAALSADGAVILSSDGGHLPFSQYRIYAWPLEIRHSPLISFSMHPSGSLGTNRVRQMLLAPDGNSIVTSHAQGKLSLWNVAQRKQKPVLAWDFFDGKVEDMAHLPASGQLLAAISMPDGNGEIVVWNVPWHNVTADFNLEDQGDVELVARYSQPGCPAKSVIATTDSRWLLCGCNGTSGEVRILEFKKDGSVQLVRTVYGAPSTSGRGVQNLIFLRSGGRFAAATDSGICMFDILSTETRSETCFYPGGSVSRDSLAVSEDDLELYSGSSNGRVCIWSLQTNSPIALACYDQPGDGPKAVTAITTITGSSKIVASSENGMVTMWDARVGPAIQQVPLVQFKASSYMLRMCMSPDGTFIYTAGSEGYILVLFADSVPAYSQSLLTSELCRTHTCTSSALVSSGGTVHLPAWLAALPLHSLQLIGTHVENVAVNPPVSLRRANFSGSTTLSWYKMSSHWFSVPLWIDLRNTTGLYIPTIQGDAQRRVTDLNCLKSSFQFKSDVKTDFCVMRGSQSPADLCAKHFVSRRQTGRDLSDFVSGRELPLLTIILVDEHLFEAWLCDCPVGTFGVNGSSCEVCPSQYYCPAAGTGDVARNAFPVACPPGSGTPYLGQTKESSCECLPGFITSRSANSSFVIPMGEDAISSGRCTACPTARFSPKYGGTSCEACPFGYAGVTRGDASSCLLDWQGILFVIFFQIAAVLFVWGLVRQRWGIPIEDVRLQGGRVIVTTNGRHCILTNYSETLRVRFRGTGHPRLDRAERPFRMRPALGGTSFELLNFKGKSVTDRIDCSRGVFHLAFNGTFLRSGRLLPNAFLVPCFLLLCLWAGRQTKLWMWWMIWLFPAAILLAVLGVFLARASSDQPGIQGRVMDYNRQIQDVMPEPWPCPKGAGRAIMASDLAELWEFFRFFIGDRDMYYVASNIVKPITEEARLSFAEVVGPHPTDYFVSHYWGSHFQHFVESVLRHAKTVSPADWQPLCYWMCSLSNNQWRIDDELGGGDWAQSSFFLALTSSQCKATVMVIDEQALPLTRAWCLFEVLQTCLLSSHRADFLGLLLCTPSGVLNYGGAVSADMAIAVAGRLSDLKVQDAEASNAGDKRMIDELVASYPGGHGAMNRFVRNSIRDALLVIREHHTAMFERQMRALEQRSDSDMNLNIPVPRMPTRLLVTPSTPAQEDEEDDSPSPAGGSFSFPRMPDLQQLEAKKCCPVPPEPTPWPPSQQHQHQQQQQHQQQPQQHQQQPQQPAVSVHTKQFQQQPTSWPPSPCREGDASAQKARESEPAPALATEELCADEGTARTWMKHKLSLRLSQSRATSVVYRFVFNRRDRRSEELSRSFEEPEAAEVPPLDKMLAALDAEEAQERDFELLKHLLPDLAHKAAAYRAAQDGHANSLQRDADSAIIVLSVVYNSIVIILLLVSDRGVYLDAKDFPDHIKEAYESIWKEVKAGRVMLFPDDGAHVYYRKHVEYNRTAGNEGAGYMRAPDAAYTFAFSVILLNSDQHNPKLKKRMTLQDFMRNNRGINEGENIPEDVQTRVFESIRQDEIKTPSTGSLVEGLSRTRWQDYLQLVRKGWRDNSLAVLSPNLQSHARAFMERMGESIRTGLELALAMECGPHEDSLAGLEQLLRLSLEHQCPEADSAAEGLFFFGLE</sequence>
<dbReference type="PROSITE" id="PS50190">
    <property type="entry name" value="SEC7"/>
    <property type="match status" value="1"/>
</dbReference>
<keyword evidence="10" id="KW-1185">Reference proteome</keyword>
<evidence type="ECO:0000256" key="5">
    <source>
        <dbReference type="SAM" id="MobiDB-lite"/>
    </source>
</evidence>
<keyword evidence="6" id="KW-0812">Transmembrane</keyword>
<comment type="caution">
    <text evidence="9">The sequence shown here is derived from an EMBL/GenBank/DDBJ whole genome shotgun (WGS) entry which is preliminary data.</text>
</comment>
<feature type="transmembrane region" description="Helical" evidence="6">
    <location>
        <begin position="1200"/>
        <end position="1222"/>
    </location>
</feature>
<feature type="transmembrane region" description="Helical" evidence="6">
    <location>
        <begin position="1054"/>
        <end position="1075"/>
    </location>
</feature>
<evidence type="ECO:0000256" key="6">
    <source>
        <dbReference type="SAM" id="Phobius"/>
    </source>
</evidence>
<name>A0A813HKN7_POLGL</name>
<reference evidence="9" key="1">
    <citation type="submission" date="2021-02" db="EMBL/GenBank/DDBJ databases">
        <authorList>
            <person name="Dougan E. K."/>
            <person name="Rhodes N."/>
            <person name="Thang M."/>
            <person name="Chan C."/>
        </authorList>
    </citation>
    <scope>NUCLEOTIDE SEQUENCE</scope>
</reference>
<dbReference type="SUPFAM" id="SSF57184">
    <property type="entry name" value="Growth factor receptor domain"/>
    <property type="match status" value="1"/>
</dbReference>
<comment type="similarity">
    <text evidence="1">Belongs to the WD repeat LST8 family.</text>
</comment>
<feature type="compositionally biased region" description="Low complexity" evidence="5">
    <location>
        <begin position="1584"/>
        <end position="1608"/>
    </location>
</feature>
<evidence type="ECO:0000256" key="2">
    <source>
        <dbReference type="ARBA" id="ARBA00022574"/>
    </source>
</evidence>
<dbReference type="InterPro" id="IPR037588">
    <property type="entry name" value="MLST8"/>
</dbReference>
<proteinExistence type="inferred from homology"/>
<dbReference type="PROSITE" id="PS50082">
    <property type="entry name" value="WD_REPEATS_2"/>
    <property type="match status" value="1"/>
</dbReference>
<dbReference type="Gene3D" id="2.130.10.10">
    <property type="entry name" value="YVTN repeat-like/Quinoprotein amine dehydrogenase"/>
    <property type="match status" value="3"/>
</dbReference>
<evidence type="ECO:0000313" key="10">
    <source>
        <dbReference type="Proteomes" id="UP000654075"/>
    </source>
</evidence>
<dbReference type="Proteomes" id="UP000654075">
    <property type="component" value="Unassembled WGS sequence"/>
</dbReference>
<dbReference type="GO" id="GO:0031931">
    <property type="term" value="C:TORC1 complex"/>
    <property type="evidence" value="ECO:0007669"/>
    <property type="project" value="InterPro"/>
</dbReference>
<dbReference type="PANTHER" id="PTHR19842">
    <property type="entry name" value="G BETA-LIKE PROTEIN GBL"/>
    <property type="match status" value="1"/>
</dbReference>
<dbReference type="SMART" id="SM00320">
    <property type="entry name" value="WD40"/>
    <property type="match status" value="11"/>
</dbReference>
<dbReference type="SUPFAM" id="SSF82171">
    <property type="entry name" value="DPP6 N-terminal domain-like"/>
    <property type="match status" value="1"/>
</dbReference>
<dbReference type="PROSITE" id="PS50294">
    <property type="entry name" value="WD_REPEATS_REGION"/>
    <property type="match status" value="1"/>
</dbReference>
<keyword evidence="3" id="KW-0677">Repeat</keyword>
<dbReference type="SUPFAM" id="SSF48425">
    <property type="entry name" value="Sec7 domain"/>
    <property type="match status" value="1"/>
</dbReference>
<dbReference type="Pfam" id="PF01369">
    <property type="entry name" value="Sec7"/>
    <property type="match status" value="1"/>
</dbReference>
<dbReference type="InterPro" id="IPR036322">
    <property type="entry name" value="WD40_repeat_dom_sf"/>
</dbReference>
<feature type="repeat" description="WD" evidence="4">
    <location>
        <begin position="321"/>
        <end position="359"/>
    </location>
</feature>
<dbReference type="SMART" id="SM00222">
    <property type="entry name" value="Sec7"/>
    <property type="match status" value="1"/>
</dbReference>
<dbReference type="InterPro" id="IPR035999">
    <property type="entry name" value="Sec7_dom_sf"/>
</dbReference>
<feature type="signal peptide" evidence="7">
    <location>
        <begin position="1"/>
        <end position="23"/>
    </location>
</feature>
<dbReference type="InterPro" id="IPR019775">
    <property type="entry name" value="WD40_repeat_CS"/>
</dbReference>
<dbReference type="SMART" id="SM01411">
    <property type="entry name" value="Ephrin_rec_like"/>
    <property type="match status" value="2"/>
</dbReference>
<dbReference type="EMBL" id="CAJNNV010032148">
    <property type="protein sequence ID" value="CAE8639106.1"/>
    <property type="molecule type" value="Genomic_DNA"/>
</dbReference>
<keyword evidence="2 4" id="KW-0853">WD repeat</keyword>
<dbReference type="SUPFAM" id="SSF50978">
    <property type="entry name" value="WD40 repeat-like"/>
    <property type="match status" value="1"/>
</dbReference>
<evidence type="ECO:0000256" key="4">
    <source>
        <dbReference type="PROSITE-ProRule" id="PRU00221"/>
    </source>
</evidence>
<feature type="chain" id="PRO_5032318157" description="SEC7 domain-containing protein" evidence="7">
    <location>
        <begin position="24"/>
        <end position="2012"/>
    </location>
</feature>
<accession>A0A813HKN7</accession>
<feature type="compositionally biased region" description="Polar residues" evidence="5">
    <location>
        <begin position="1613"/>
        <end position="1622"/>
    </location>
</feature>
<keyword evidence="6" id="KW-1133">Transmembrane helix</keyword>
<dbReference type="InterPro" id="IPR000904">
    <property type="entry name" value="Sec7_dom"/>
</dbReference>
<evidence type="ECO:0000259" key="8">
    <source>
        <dbReference type="PROSITE" id="PS50190"/>
    </source>
</evidence>
<dbReference type="GO" id="GO:0032956">
    <property type="term" value="P:regulation of actin cytoskeleton organization"/>
    <property type="evidence" value="ECO:0007669"/>
    <property type="project" value="TreeGrafter"/>
</dbReference>
<dbReference type="InterPro" id="IPR015943">
    <property type="entry name" value="WD40/YVTN_repeat-like_dom_sf"/>
</dbReference>
<feature type="region of interest" description="Disordered" evidence="5">
    <location>
        <begin position="1513"/>
        <end position="1649"/>
    </location>
</feature>
<dbReference type="PANTHER" id="PTHR19842:SF0">
    <property type="entry name" value="TARGET OF RAPAMYCIN COMPLEX SUBUNIT LST8"/>
    <property type="match status" value="1"/>
</dbReference>
<evidence type="ECO:0000313" key="9">
    <source>
        <dbReference type="EMBL" id="CAE8639106.1"/>
    </source>
</evidence>
<evidence type="ECO:0000256" key="3">
    <source>
        <dbReference type="ARBA" id="ARBA00022737"/>
    </source>
</evidence>
<dbReference type="Pfam" id="PF00400">
    <property type="entry name" value="WD40"/>
    <property type="match status" value="2"/>
</dbReference>
<keyword evidence="7" id="KW-0732">Signal</keyword>
<dbReference type="InterPro" id="IPR009030">
    <property type="entry name" value="Growth_fac_rcpt_cys_sf"/>
</dbReference>
<gene>
    <name evidence="9" type="ORF">PGLA1383_LOCUS54166</name>
</gene>
<dbReference type="GO" id="GO:0005085">
    <property type="term" value="F:guanyl-nucleotide exchange factor activity"/>
    <property type="evidence" value="ECO:0007669"/>
    <property type="project" value="InterPro"/>
</dbReference>
<feature type="compositionally biased region" description="Basic and acidic residues" evidence="5">
    <location>
        <begin position="1630"/>
        <end position="1643"/>
    </location>
</feature>
<dbReference type="InterPro" id="IPR001680">
    <property type="entry name" value="WD40_rpt"/>
</dbReference>
<dbReference type="GO" id="GO:0032012">
    <property type="term" value="P:regulation of ARF protein signal transduction"/>
    <property type="evidence" value="ECO:0007669"/>
    <property type="project" value="InterPro"/>
</dbReference>
<feature type="compositionally biased region" description="Pro residues" evidence="5">
    <location>
        <begin position="1572"/>
        <end position="1582"/>
    </location>
</feature>
<organism evidence="9 10">
    <name type="scientific">Polarella glacialis</name>
    <name type="common">Dinoflagellate</name>
    <dbReference type="NCBI Taxonomy" id="89957"/>
    <lineage>
        <taxon>Eukaryota</taxon>
        <taxon>Sar</taxon>
        <taxon>Alveolata</taxon>
        <taxon>Dinophyceae</taxon>
        <taxon>Suessiales</taxon>
        <taxon>Suessiaceae</taxon>
        <taxon>Polarella</taxon>
    </lineage>
</organism>
<feature type="domain" description="SEC7" evidence="8">
    <location>
        <begin position="1826"/>
        <end position="1905"/>
    </location>
</feature>
<evidence type="ECO:0000256" key="7">
    <source>
        <dbReference type="SAM" id="SignalP"/>
    </source>
</evidence>
<dbReference type="OrthoDB" id="448277at2759"/>
<dbReference type="InterPro" id="IPR023394">
    <property type="entry name" value="Sec7_C_sf"/>
</dbReference>